<name>A0ABQ5K3G4_9EUKA</name>
<reference evidence="1" key="1">
    <citation type="submission" date="2022-03" db="EMBL/GenBank/DDBJ databases">
        <title>Draft genome sequence of Aduncisulcus paluster, a free-living microaerophilic Fornicata.</title>
        <authorList>
            <person name="Yuyama I."/>
            <person name="Kume K."/>
            <person name="Tamura T."/>
            <person name="Inagaki Y."/>
            <person name="Hashimoto T."/>
        </authorList>
    </citation>
    <scope>NUCLEOTIDE SEQUENCE</scope>
    <source>
        <strain evidence="1">NY0171</strain>
    </source>
</reference>
<gene>
    <name evidence="1" type="ORF">ADUPG1_013587</name>
</gene>
<proteinExistence type="predicted"/>
<evidence type="ECO:0000313" key="1">
    <source>
        <dbReference type="EMBL" id="GKT27044.1"/>
    </source>
</evidence>
<keyword evidence="2" id="KW-1185">Reference proteome</keyword>
<dbReference type="EMBL" id="BQXS01012698">
    <property type="protein sequence ID" value="GKT27044.1"/>
    <property type="molecule type" value="Genomic_DNA"/>
</dbReference>
<comment type="caution">
    <text evidence="1">The sequence shown here is derived from an EMBL/GenBank/DDBJ whole genome shotgun (WGS) entry which is preliminary data.</text>
</comment>
<dbReference type="Proteomes" id="UP001057375">
    <property type="component" value="Unassembled WGS sequence"/>
</dbReference>
<sequence>MTSSVSNVTDMFTDYGNADSFQTLVEQLENSSLSGERDLEFIVSQTSLIIDDILEKSIGHLQSIYESVIDDSEDTSTESMVPGRFPLDEDDNNEYSSYIDNQIINKEYVGVFYPDFFGSTEKSTYSTISTSIASSLKNSIANSADNEIDIYDSTIINHSDGSSTVPNPNTGYLPILTSSITYVEGYQAYSPLFHWLDQNLSIEVSARASYDPRASNFFKSGLSNGNLSIEVSARASYDPRASNFFKSGLSNGVRRGFVIFIDTKMDKMIQTIFSNDNDIIGYAKKAIRDFVRLVLSMLTTNDWVSIVSSDNAFSSAVQTAPSTTACKDKGLFRVTENRLRLLLEQVDEYIDSINDLTVLQEIPESYFTHKAAMMERTRFSLLKQSVELLQGAVTPNLFLDEVIEERMENFMCFSQKQENLNSNRPLPAGSPLYVLYLGFGSFLSNSVIYEYQQLFQSQEAYSTVTPFFFRLAFEQYLTSGSFDSILSTSSHHHWQKLAVDSNGLYYVLDLKSYIDRAQHLNEEEEAEKEEISITRMVYNQANKILQPLERAMEQFFYIHIRELTHQAQLFTSVTETSNILGLRVLSFLTPFPKIDSNGVERFAGVVQVDVDSSFLSHNIFDFDSVGFSDYSGLMFFDSEQSLITHFALSDYESIIDLNTLEIFQTSDTEFYSAILDQAYKYKRRFGIYNVPFLMYSNSFSFTSMNMKYRWKMSSSSSFLTVIRVNEADWYEFTTSNLSECIFKDQSATPISELDACVDISSSDIIFGQIGTGLTDSEKLNLGLMTVTGDEVRTAAYFPDRVLVTIPVEGWNVNIVEEFLSGSLTAENITYDFIIEATSQLATIEYITSSTDADTDSLFIDPKYIQDSAIISMVDTTLLSGYWTGEDDSGDTSPFFEDIISWAIGSTTGIIHSYPSGPIGLGYTCLTRPWFIASLTSNVLYSFSQPLYHAGLGSDMITINRPIYTGSKPNYVFSLAVREALFRETFWASDWFKNGSNLKVAYLLDSSGFVIVSSRVEDEEPLMQAISDVSPLYIGELSPVILNFLLSSGILEQISALNTDTLVEEVGYFANFDALTLEYIIVLGDQSKQISFTTGSFDQECTGVVSSGDEIMVINFPDTNLLGLAITSYPTSDSCSFVDLGDNVTEIGEDLCSDDNVPSIQFISPWFVRGDSTGVDASSPDNIERKEHFRHSVVKAMEIIFSIVDVSDLSVGIIDKYTTLQEPSVIIELGIFRKKIKKSDQK</sequence>
<organism evidence="1 2">
    <name type="scientific">Aduncisulcus paluster</name>
    <dbReference type="NCBI Taxonomy" id="2918883"/>
    <lineage>
        <taxon>Eukaryota</taxon>
        <taxon>Metamonada</taxon>
        <taxon>Carpediemonas-like organisms</taxon>
        <taxon>Aduncisulcus</taxon>
    </lineage>
</organism>
<accession>A0ABQ5K3G4</accession>
<protein>
    <submittedName>
        <fullName evidence="1">Uncharacterized protein</fullName>
    </submittedName>
</protein>
<evidence type="ECO:0000313" key="2">
    <source>
        <dbReference type="Proteomes" id="UP001057375"/>
    </source>
</evidence>